<accession>A0A3M7T5V4</accession>
<sequence>MEEMEGLFHHQVDIIERRKAPFNKLTSELRLSLKNFWNQNWLKLLFFLCWLVSWLLFANSIIVTAKKGKKI</sequence>
<protein>
    <submittedName>
        <fullName evidence="2">Uncharacterized protein</fullName>
    </submittedName>
</protein>
<keyword evidence="3" id="KW-1185">Reference proteome</keyword>
<comment type="caution">
    <text evidence="2">The sequence shown here is derived from an EMBL/GenBank/DDBJ whole genome shotgun (WGS) entry which is preliminary data.</text>
</comment>
<proteinExistence type="predicted"/>
<reference evidence="2 3" key="1">
    <citation type="journal article" date="2018" name="Sci. Rep.">
        <title>Genomic signatures of local adaptation to the degree of environmental predictability in rotifers.</title>
        <authorList>
            <person name="Franch-Gras L."/>
            <person name="Hahn C."/>
            <person name="Garcia-Roger E.M."/>
            <person name="Carmona M.J."/>
            <person name="Serra M."/>
            <person name="Gomez A."/>
        </authorList>
    </citation>
    <scope>NUCLEOTIDE SEQUENCE [LARGE SCALE GENOMIC DNA]</scope>
    <source>
        <strain evidence="2">HYR1</strain>
    </source>
</reference>
<keyword evidence="1" id="KW-1133">Transmembrane helix</keyword>
<dbReference type="Proteomes" id="UP000276133">
    <property type="component" value="Unassembled WGS sequence"/>
</dbReference>
<dbReference type="EMBL" id="REGN01000227">
    <property type="protein sequence ID" value="RNA43402.1"/>
    <property type="molecule type" value="Genomic_DNA"/>
</dbReference>
<gene>
    <name evidence="2" type="ORF">BpHYR1_000705</name>
</gene>
<evidence type="ECO:0000313" key="2">
    <source>
        <dbReference type="EMBL" id="RNA43402.1"/>
    </source>
</evidence>
<evidence type="ECO:0000256" key="1">
    <source>
        <dbReference type="SAM" id="Phobius"/>
    </source>
</evidence>
<keyword evidence="1" id="KW-0472">Membrane</keyword>
<keyword evidence="1" id="KW-0812">Transmembrane</keyword>
<dbReference type="AlphaFoldDB" id="A0A3M7T5V4"/>
<organism evidence="2 3">
    <name type="scientific">Brachionus plicatilis</name>
    <name type="common">Marine rotifer</name>
    <name type="synonym">Brachionus muelleri</name>
    <dbReference type="NCBI Taxonomy" id="10195"/>
    <lineage>
        <taxon>Eukaryota</taxon>
        <taxon>Metazoa</taxon>
        <taxon>Spiralia</taxon>
        <taxon>Gnathifera</taxon>
        <taxon>Rotifera</taxon>
        <taxon>Eurotatoria</taxon>
        <taxon>Monogononta</taxon>
        <taxon>Pseudotrocha</taxon>
        <taxon>Ploima</taxon>
        <taxon>Brachionidae</taxon>
        <taxon>Brachionus</taxon>
    </lineage>
</organism>
<name>A0A3M7T5V4_BRAPC</name>
<evidence type="ECO:0000313" key="3">
    <source>
        <dbReference type="Proteomes" id="UP000276133"/>
    </source>
</evidence>
<feature type="transmembrane region" description="Helical" evidence="1">
    <location>
        <begin position="44"/>
        <end position="65"/>
    </location>
</feature>